<evidence type="ECO:0000256" key="4">
    <source>
        <dbReference type="ARBA" id="ARBA00022692"/>
    </source>
</evidence>
<keyword evidence="3" id="KW-1003">Cell membrane</keyword>
<keyword evidence="6 8" id="KW-0472">Membrane</keyword>
<feature type="transmembrane region" description="Helical" evidence="8">
    <location>
        <begin position="30"/>
        <end position="47"/>
    </location>
</feature>
<dbReference type="Pfam" id="PF00893">
    <property type="entry name" value="Multi_Drug_Res"/>
    <property type="match status" value="1"/>
</dbReference>
<keyword evidence="5 8" id="KW-1133">Transmembrane helix</keyword>
<dbReference type="PANTHER" id="PTHR30561:SF1">
    <property type="entry name" value="MULTIDRUG TRANSPORTER EMRE"/>
    <property type="match status" value="1"/>
</dbReference>
<gene>
    <name evidence="9" type="ORF">GCM10022256_07130</name>
</gene>
<dbReference type="SUPFAM" id="SSF103481">
    <property type="entry name" value="Multidrug resistance efflux transporter EmrE"/>
    <property type="match status" value="1"/>
</dbReference>
<keyword evidence="10" id="KW-1185">Reference proteome</keyword>
<comment type="similarity">
    <text evidence="7">Belongs to the drug/metabolite transporter (DMT) superfamily. Small multidrug resistance (SMR) (TC 2.A.7.1) family.</text>
</comment>
<sequence length="112" mass="11703">MGYLFLALAIASEVVATTFLRVVSGPNAPWWPYIVVAVGYVLSFVMLSQTLRAGVPLGIAYAVWAGVGVVLVALISWLVFHEPLTLLQIGGVVLVIAGVGLLELGGARPAQS</sequence>
<organism evidence="9 10">
    <name type="scientific">Frondihabitans peucedani</name>
    <dbReference type="NCBI Taxonomy" id="598626"/>
    <lineage>
        <taxon>Bacteria</taxon>
        <taxon>Bacillati</taxon>
        <taxon>Actinomycetota</taxon>
        <taxon>Actinomycetes</taxon>
        <taxon>Micrococcales</taxon>
        <taxon>Microbacteriaceae</taxon>
        <taxon>Frondihabitans</taxon>
    </lineage>
</organism>
<evidence type="ECO:0000256" key="8">
    <source>
        <dbReference type="SAM" id="Phobius"/>
    </source>
</evidence>
<evidence type="ECO:0000256" key="1">
    <source>
        <dbReference type="ARBA" id="ARBA00004651"/>
    </source>
</evidence>
<evidence type="ECO:0000313" key="10">
    <source>
        <dbReference type="Proteomes" id="UP001501594"/>
    </source>
</evidence>
<dbReference type="InterPro" id="IPR045324">
    <property type="entry name" value="Small_multidrug_res"/>
</dbReference>
<name>A0ABP8DYW9_9MICO</name>
<keyword evidence="2" id="KW-0813">Transport</keyword>
<dbReference type="Gene3D" id="1.10.3730.20">
    <property type="match status" value="1"/>
</dbReference>
<evidence type="ECO:0000313" key="9">
    <source>
        <dbReference type="EMBL" id="GAA4265101.1"/>
    </source>
</evidence>
<reference evidence="10" key="1">
    <citation type="journal article" date="2019" name="Int. J. Syst. Evol. Microbiol.">
        <title>The Global Catalogue of Microorganisms (GCM) 10K type strain sequencing project: providing services to taxonomists for standard genome sequencing and annotation.</title>
        <authorList>
            <consortium name="The Broad Institute Genomics Platform"/>
            <consortium name="The Broad Institute Genome Sequencing Center for Infectious Disease"/>
            <person name="Wu L."/>
            <person name="Ma J."/>
        </authorList>
    </citation>
    <scope>NUCLEOTIDE SEQUENCE [LARGE SCALE GENOMIC DNA]</scope>
    <source>
        <strain evidence="10">JCM 17442</strain>
    </source>
</reference>
<proteinExistence type="inferred from homology"/>
<feature type="transmembrane region" description="Helical" evidence="8">
    <location>
        <begin position="86"/>
        <end position="106"/>
    </location>
</feature>
<dbReference type="InterPro" id="IPR037185">
    <property type="entry name" value="EmrE-like"/>
</dbReference>
<accession>A0ABP8DYW9</accession>
<dbReference type="InterPro" id="IPR000390">
    <property type="entry name" value="Small_drug/metabolite_transptr"/>
</dbReference>
<evidence type="ECO:0000256" key="6">
    <source>
        <dbReference type="ARBA" id="ARBA00023136"/>
    </source>
</evidence>
<evidence type="ECO:0000256" key="3">
    <source>
        <dbReference type="ARBA" id="ARBA00022475"/>
    </source>
</evidence>
<feature type="transmembrane region" description="Helical" evidence="8">
    <location>
        <begin position="59"/>
        <end position="80"/>
    </location>
</feature>
<dbReference type="Proteomes" id="UP001501594">
    <property type="component" value="Unassembled WGS sequence"/>
</dbReference>
<evidence type="ECO:0000256" key="5">
    <source>
        <dbReference type="ARBA" id="ARBA00022989"/>
    </source>
</evidence>
<dbReference type="PANTHER" id="PTHR30561">
    <property type="entry name" value="SMR FAMILY PROTON-DEPENDENT DRUG EFFLUX TRANSPORTER SUGE"/>
    <property type="match status" value="1"/>
</dbReference>
<dbReference type="RefSeq" id="WP_344793652.1">
    <property type="nucleotide sequence ID" value="NZ_BAABAU010000001.1"/>
</dbReference>
<comment type="subcellular location">
    <subcellularLocation>
        <location evidence="1 7">Cell membrane</location>
        <topology evidence="1 7">Multi-pass membrane protein</topology>
    </subcellularLocation>
</comment>
<evidence type="ECO:0000256" key="2">
    <source>
        <dbReference type="ARBA" id="ARBA00022448"/>
    </source>
</evidence>
<protein>
    <submittedName>
        <fullName evidence="9">Multidrug efflux SMR transporter</fullName>
    </submittedName>
</protein>
<evidence type="ECO:0000256" key="7">
    <source>
        <dbReference type="RuleBase" id="RU003942"/>
    </source>
</evidence>
<dbReference type="EMBL" id="BAABAU010000001">
    <property type="protein sequence ID" value="GAA4265101.1"/>
    <property type="molecule type" value="Genomic_DNA"/>
</dbReference>
<keyword evidence="4 7" id="KW-0812">Transmembrane</keyword>
<comment type="caution">
    <text evidence="9">The sequence shown here is derived from an EMBL/GenBank/DDBJ whole genome shotgun (WGS) entry which is preliminary data.</text>
</comment>